<dbReference type="EMBL" id="KK914476">
    <property type="protein sequence ID" value="KDP35778.1"/>
    <property type="molecule type" value="Genomic_DNA"/>
</dbReference>
<evidence type="ECO:0000313" key="2">
    <source>
        <dbReference type="EMBL" id="KDP35778.1"/>
    </source>
</evidence>
<dbReference type="AlphaFoldDB" id="A0A067KLC6"/>
<accession>A0A067KLC6</accession>
<dbReference type="Proteomes" id="UP000027138">
    <property type="component" value="Unassembled WGS sequence"/>
</dbReference>
<feature type="region of interest" description="Disordered" evidence="1">
    <location>
        <begin position="1"/>
        <end position="58"/>
    </location>
</feature>
<proteinExistence type="predicted"/>
<name>A0A067KLC6_JATCU</name>
<organism evidence="2 3">
    <name type="scientific">Jatropha curcas</name>
    <name type="common">Barbados nut</name>
    <dbReference type="NCBI Taxonomy" id="180498"/>
    <lineage>
        <taxon>Eukaryota</taxon>
        <taxon>Viridiplantae</taxon>
        <taxon>Streptophyta</taxon>
        <taxon>Embryophyta</taxon>
        <taxon>Tracheophyta</taxon>
        <taxon>Spermatophyta</taxon>
        <taxon>Magnoliopsida</taxon>
        <taxon>eudicotyledons</taxon>
        <taxon>Gunneridae</taxon>
        <taxon>Pentapetalae</taxon>
        <taxon>rosids</taxon>
        <taxon>fabids</taxon>
        <taxon>Malpighiales</taxon>
        <taxon>Euphorbiaceae</taxon>
        <taxon>Crotonoideae</taxon>
        <taxon>Jatropheae</taxon>
        <taxon>Jatropha</taxon>
    </lineage>
</organism>
<feature type="compositionally biased region" description="Basic and acidic residues" evidence="1">
    <location>
        <begin position="20"/>
        <end position="29"/>
    </location>
</feature>
<reference evidence="2 3" key="1">
    <citation type="journal article" date="2014" name="PLoS ONE">
        <title>Global Analysis of Gene Expression Profiles in Physic Nut (Jatropha curcas L.) Seedlings Exposed to Salt Stress.</title>
        <authorList>
            <person name="Zhang L."/>
            <person name="Zhang C."/>
            <person name="Wu P."/>
            <person name="Chen Y."/>
            <person name="Li M."/>
            <person name="Jiang H."/>
            <person name="Wu G."/>
        </authorList>
    </citation>
    <scope>NUCLEOTIDE SEQUENCE [LARGE SCALE GENOMIC DNA]</scope>
    <source>
        <strain evidence="3">cv. GZQX0401</strain>
        <tissue evidence="2">Young leaves</tissue>
    </source>
</reference>
<feature type="compositionally biased region" description="Polar residues" evidence="1">
    <location>
        <begin position="38"/>
        <end position="58"/>
    </location>
</feature>
<evidence type="ECO:0000256" key="1">
    <source>
        <dbReference type="SAM" id="MobiDB-lite"/>
    </source>
</evidence>
<evidence type="ECO:0000313" key="3">
    <source>
        <dbReference type="Proteomes" id="UP000027138"/>
    </source>
</evidence>
<keyword evidence="3" id="KW-1185">Reference proteome</keyword>
<gene>
    <name evidence="2" type="ORF">JCGZ_10414</name>
</gene>
<protein>
    <submittedName>
        <fullName evidence="2">Uncharacterized protein</fullName>
    </submittedName>
</protein>
<sequence length="86" mass="9885">MARPLKRVHQGTDPPYMADRCTRGADLPKHGRQYRRLPSQTHGDPLHSNSTQTKHSSFTTQIIKQLTQHNASKQSSMHKYKSIITY</sequence>